<sequence>MSLARAVLGEDGWRCPRPRRAPVREWQHFIVFAPGLELLVNFSLSRAPEASDRARVIVMARCEGRWFGLVDGADPGVTGVSRDGKRFRAAGGTLELVDGHYRVAVHQPRRGVELELRVVPEAMALVAPNQPIGDRRRLSWLIAPRALATGTVRLGDARFELAGAPTYHDHNWGEFAWGDDFCWEWGVALPDAPERDEAVVFSSLQSRARGRTTVEQLFWWQGGRNALAASGAELEVCLRGPSRAEASFRLPAVAGLLRRRHDADLPGEVELRARRRGTTLALDLRVEDVAELVIPNDRQPTGLVTIHECVGPVDFVCTNAAGETQRWTGRGVFEFVRVSPGPRSRVSPGPRSRPCAQTGPLEPPTLRAWVELALELLERTSPSLASALAESLTAALGDDALELRVGEERLHLAVVDGQTRCVAERPAPVGLRTSHATVLELLDGALGLEAALRRGSLELRAGVASLGAIGRAAQVFIHGLMRSGRGPELARALRELPSARTPLAGELHAHH</sequence>
<proteinExistence type="predicted"/>
<evidence type="ECO:0008006" key="4">
    <source>
        <dbReference type="Google" id="ProtNLM"/>
    </source>
</evidence>
<comment type="caution">
    <text evidence="2">The sequence shown here is derived from an EMBL/GenBank/DDBJ whole genome shotgun (WGS) entry which is preliminary data.</text>
</comment>
<evidence type="ECO:0000313" key="2">
    <source>
        <dbReference type="EMBL" id="EDM79900.1"/>
    </source>
</evidence>
<dbReference type="EMBL" id="ABCS01000015">
    <property type="protein sequence ID" value="EDM79900.1"/>
    <property type="molecule type" value="Genomic_DNA"/>
</dbReference>
<evidence type="ECO:0000313" key="3">
    <source>
        <dbReference type="Proteomes" id="UP000005801"/>
    </source>
</evidence>
<dbReference type="Proteomes" id="UP000005801">
    <property type="component" value="Unassembled WGS sequence"/>
</dbReference>
<dbReference type="OrthoDB" id="5491608at2"/>
<feature type="compositionally biased region" description="Low complexity" evidence="1">
    <location>
        <begin position="341"/>
        <end position="354"/>
    </location>
</feature>
<evidence type="ECO:0000256" key="1">
    <source>
        <dbReference type="SAM" id="MobiDB-lite"/>
    </source>
</evidence>
<name>A6G2G3_9BACT</name>
<gene>
    <name evidence="2" type="ORF">PPSIR1_22701</name>
</gene>
<dbReference type="SUPFAM" id="SSF159245">
    <property type="entry name" value="AttH-like"/>
    <property type="match status" value="1"/>
</dbReference>
<feature type="region of interest" description="Disordered" evidence="1">
    <location>
        <begin position="341"/>
        <end position="360"/>
    </location>
</feature>
<organism evidence="2 3">
    <name type="scientific">Plesiocystis pacifica SIR-1</name>
    <dbReference type="NCBI Taxonomy" id="391625"/>
    <lineage>
        <taxon>Bacteria</taxon>
        <taxon>Pseudomonadati</taxon>
        <taxon>Myxococcota</taxon>
        <taxon>Polyangia</taxon>
        <taxon>Nannocystales</taxon>
        <taxon>Nannocystaceae</taxon>
        <taxon>Plesiocystis</taxon>
    </lineage>
</organism>
<dbReference type="AlphaFoldDB" id="A6G2G3"/>
<dbReference type="STRING" id="391625.PPSIR1_22701"/>
<accession>A6G2G3</accession>
<reference evidence="2 3" key="1">
    <citation type="submission" date="2007-06" db="EMBL/GenBank/DDBJ databases">
        <authorList>
            <person name="Shimkets L."/>
            <person name="Ferriera S."/>
            <person name="Johnson J."/>
            <person name="Kravitz S."/>
            <person name="Beeson K."/>
            <person name="Sutton G."/>
            <person name="Rogers Y.-H."/>
            <person name="Friedman R."/>
            <person name="Frazier M."/>
            <person name="Venter J.C."/>
        </authorList>
    </citation>
    <scope>NUCLEOTIDE SEQUENCE [LARGE SCALE GENOMIC DNA]</scope>
    <source>
        <strain evidence="2 3">SIR-1</strain>
    </source>
</reference>
<keyword evidence="3" id="KW-1185">Reference proteome</keyword>
<dbReference type="RefSeq" id="WP_006970912.1">
    <property type="nucleotide sequence ID" value="NZ_ABCS01000015.1"/>
</dbReference>
<protein>
    <recommendedName>
        <fullName evidence="4">AttH domain-containing protein</fullName>
    </recommendedName>
</protein>